<evidence type="ECO:0000313" key="2">
    <source>
        <dbReference type="Proteomes" id="UP001049518"/>
    </source>
</evidence>
<geneLocation type="plasmid" evidence="1 2">
    <name>pAGRA3207_1</name>
</geneLocation>
<name>A0ABX8R973_9ACTN</name>
<organism evidence="1 2">
    <name type="scientific">Actinomadura graeca</name>
    <dbReference type="NCBI Taxonomy" id="2750812"/>
    <lineage>
        <taxon>Bacteria</taxon>
        <taxon>Bacillati</taxon>
        <taxon>Actinomycetota</taxon>
        <taxon>Actinomycetes</taxon>
        <taxon>Streptosporangiales</taxon>
        <taxon>Thermomonosporaceae</taxon>
        <taxon>Actinomadura</taxon>
    </lineage>
</organism>
<sequence>MSVLEDLEMSPDDTRELIGSLEGEAPAVAHLMTALADLAEALENEELLDAVYEQSTEMRRPHVRVLVGVLGHALDRLCDGFGAVELESRLAEAPEALDSWESAMESAREALTALAEDLARPRGERGDRDR</sequence>
<dbReference type="EMBL" id="CP059573">
    <property type="protein sequence ID" value="QXJ27071.1"/>
    <property type="molecule type" value="Genomic_DNA"/>
</dbReference>
<evidence type="ECO:0008006" key="3">
    <source>
        <dbReference type="Google" id="ProtNLM"/>
    </source>
</evidence>
<gene>
    <name evidence="1" type="ORF">AGRA3207_007872</name>
</gene>
<accession>A0ABX8R973</accession>
<dbReference type="Proteomes" id="UP001049518">
    <property type="component" value="Plasmid pAGRA3207_1"/>
</dbReference>
<keyword evidence="2" id="KW-1185">Reference proteome</keyword>
<keyword evidence="1" id="KW-0614">Plasmid</keyword>
<evidence type="ECO:0000313" key="1">
    <source>
        <dbReference type="EMBL" id="QXJ27071.1"/>
    </source>
</evidence>
<protein>
    <recommendedName>
        <fullName evidence="3">HPt domain-containing protein</fullName>
    </recommendedName>
</protein>
<proteinExistence type="predicted"/>
<dbReference type="RefSeq" id="WP_231336559.1">
    <property type="nucleotide sequence ID" value="NZ_CP059573.1"/>
</dbReference>
<reference evidence="1" key="1">
    <citation type="submission" date="2020-07" db="EMBL/GenBank/DDBJ databases">
        <authorList>
            <person name="Tarantini F.S."/>
            <person name="Hong K.W."/>
            <person name="Chan K.G."/>
        </authorList>
    </citation>
    <scope>NUCLEOTIDE SEQUENCE</scope>
    <source>
        <strain evidence="1">32-07</strain>
        <plasmid evidence="1">pAGRA3207_1</plasmid>
    </source>
</reference>